<proteinExistence type="predicted"/>
<protein>
    <submittedName>
        <fullName evidence="1">Uncharacterized protein</fullName>
    </submittedName>
</protein>
<dbReference type="SUPFAM" id="SSF48173">
    <property type="entry name" value="Cryptochrome/photolyase FAD-binding domain"/>
    <property type="match status" value="1"/>
</dbReference>
<organism evidence="1">
    <name type="scientific">Lepeophtheirus salmonis</name>
    <name type="common">Salmon louse</name>
    <name type="synonym">Caligus salmonis</name>
    <dbReference type="NCBI Taxonomy" id="72036"/>
    <lineage>
        <taxon>Eukaryota</taxon>
        <taxon>Metazoa</taxon>
        <taxon>Ecdysozoa</taxon>
        <taxon>Arthropoda</taxon>
        <taxon>Crustacea</taxon>
        <taxon>Multicrustacea</taxon>
        <taxon>Hexanauplia</taxon>
        <taxon>Copepoda</taxon>
        <taxon>Siphonostomatoida</taxon>
        <taxon>Caligidae</taxon>
        <taxon>Lepeophtheirus</taxon>
    </lineage>
</organism>
<dbReference type="EMBL" id="HACA01021011">
    <property type="protein sequence ID" value="CDW38372.1"/>
    <property type="molecule type" value="Transcribed_RNA"/>
</dbReference>
<accession>A0A0K2UJH8</accession>
<name>A0A0K2UJH8_LEPSM</name>
<dbReference type="EMBL" id="HACA01021012">
    <property type="protein sequence ID" value="CDW38373.1"/>
    <property type="molecule type" value="Transcribed_RNA"/>
</dbReference>
<evidence type="ECO:0000313" key="1">
    <source>
        <dbReference type="EMBL" id="CDW38373.1"/>
    </source>
</evidence>
<dbReference type="InterPro" id="IPR036134">
    <property type="entry name" value="Crypto/Photolyase_FAD-like_sf"/>
</dbReference>
<dbReference type="AlphaFoldDB" id="A0A0K2UJH8"/>
<dbReference type="Gene3D" id="1.25.40.80">
    <property type="match status" value="1"/>
</dbReference>
<reference evidence="1" key="1">
    <citation type="submission" date="2014-05" db="EMBL/GenBank/DDBJ databases">
        <authorList>
            <person name="Chronopoulou M."/>
        </authorList>
    </citation>
    <scope>NUCLEOTIDE SEQUENCE</scope>
    <source>
        <tissue evidence="1">Whole organism</tissue>
    </source>
</reference>
<sequence length="76" mass="9019">MWQGREAEAIRQLQRYIEHKANISSFEKLNVTSQSLISSSTGLSCYLRFGYHSPRLLYHSMRTFSEQYVDRFIKVK</sequence>